<keyword evidence="3" id="KW-1185">Reference proteome</keyword>
<proteinExistence type="predicted"/>
<evidence type="ECO:0000313" key="2">
    <source>
        <dbReference type="EMBL" id="OAF64355.1"/>
    </source>
</evidence>
<dbReference type="Proteomes" id="UP000078046">
    <property type="component" value="Unassembled WGS sequence"/>
</dbReference>
<dbReference type="AlphaFoldDB" id="A0A177AQV4"/>
<feature type="compositionally biased region" description="Basic and acidic residues" evidence="1">
    <location>
        <begin position="9"/>
        <end position="29"/>
    </location>
</feature>
<evidence type="ECO:0000313" key="3">
    <source>
        <dbReference type="Proteomes" id="UP000078046"/>
    </source>
</evidence>
<name>A0A177AQV4_9BILA</name>
<sequence>MNLNTKKSKNIEMTRKSVKLEKSEKNDKKKKNVTFEKDISVMGSLNNEKLHASKKLEKINYTDNPMKCNKEKTNYSYLNGIIEKIETPENEKNNIIKTIKLINNLNYKKCETKIEENEEIFTNTASYDTEKLIMMNNQTNRTLPQLTTSILAKHRISANKKRNEPLKPIIKDKNFNFESRQICNTKLYQESQEQTKIALNLMKMLSSKRLYNVYGNYVPLETKLYKTRLNEEIKMKCAIKRLYLEELEYLHSIESKMKMYNNNEYNLSPSLTNSIDSNMSNLNSSKISNNLNVFESGDNFFKSSHDLMLNQNFSKPNYFDNAIDKSFLMDSQTIFQKQIDNNKTCLMNFNSSSSTHSIKSNLTNHDGMSRIGNDYKYDNDNNLLDNPNLTVNDEKSIGFYENIKKPNVHLKRIMLPYISEKFIEWGLAFNDSTVGVVNFEKNIKKLHLKQYFQSFGIEEGDFVLEYNGQNLLNIDKEPFETIINQPSDEIDLVLYKRKFIENFNINSKPTDFNQKFVTHEISQYVSMPVKNEDDELFDMCSLN</sequence>
<gene>
    <name evidence="2" type="ORF">A3Q56_07939</name>
</gene>
<dbReference type="EMBL" id="LWCA01001900">
    <property type="protein sequence ID" value="OAF64355.1"/>
    <property type="molecule type" value="Genomic_DNA"/>
</dbReference>
<reference evidence="2 3" key="1">
    <citation type="submission" date="2016-04" db="EMBL/GenBank/DDBJ databases">
        <title>The genome of Intoshia linei affirms orthonectids as highly simplified spiralians.</title>
        <authorList>
            <person name="Mikhailov K.V."/>
            <person name="Slusarev G.S."/>
            <person name="Nikitin M.A."/>
            <person name="Logacheva M.D."/>
            <person name="Penin A."/>
            <person name="Aleoshin V."/>
            <person name="Panchin Y.V."/>
        </authorList>
    </citation>
    <scope>NUCLEOTIDE SEQUENCE [LARGE SCALE GENOMIC DNA]</scope>
    <source>
        <strain evidence="2">Intl2013</strain>
        <tissue evidence="2">Whole animal</tissue>
    </source>
</reference>
<organism evidence="2 3">
    <name type="scientific">Intoshia linei</name>
    <dbReference type="NCBI Taxonomy" id="1819745"/>
    <lineage>
        <taxon>Eukaryota</taxon>
        <taxon>Metazoa</taxon>
        <taxon>Spiralia</taxon>
        <taxon>Lophotrochozoa</taxon>
        <taxon>Mesozoa</taxon>
        <taxon>Orthonectida</taxon>
        <taxon>Rhopaluridae</taxon>
        <taxon>Intoshia</taxon>
    </lineage>
</organism>
<evidence type="ECO:0000256" key="1">
    <source>
        <dbReference type="SAM" id="MobiDB-lite"/>
    </source>
</evidence>
<feature type="region of interest" description="Disordered" evidence="1">
    <location>
        <begin position="1"/>
        <end position="29"/>
    </location>
</feature>
<protein>
    <recommendedName>
        <fullName evidence="4">PDZ domain-containing protein</fullName>
    </recommendedName>
</protein>
<comment type="caution">
    <text evidence="2">The sequence shown here is derived from an EMBL/GenBank/DDBJ whole genome shotgun (WGS) entry which is preliminary data.</text>
</comment>
<evidence type="ECO:0008006" key="4">
    <source>
        <dbReference type="Google" id="ProtNLM"/>
    </source>
</evidence>
<accession>A0A177AQV4</accession>